<dbReference type="PANTHER" id="PTHR37812:SF1">
    <property type="entry name" value="MU-LIKE PROPHAGE FLUMU PROTEIN C"/>
    <property type="match status" value="1"/>
</dbReference>
<dbReference type="Proteomes" id="UP000587760">
    <property type="component" value="Unassembled WGS sequence"/>
</dbReference>
<sequence length="94" mass="11029">MSYIKAEEHLPAELIREIQKYVQGAQIYIPGLADQRLSWGEKNGTREKLEHRNNSIRKMKNSGWKIDDLADHFNLSSDSIRKILYKRSKERKAS</sequence>
<accession>A0A841RFV4</accession>
<dbReference type="PANTHER" id="PTHR37812">
    <property type="entry name" value="MU-LIKE PROPHAGE FLUMU PROTEIN C"/>
    <property type="match status" value="1"/>
</dbReference>
<dbReference type="InterPro" id="IPR049739">
    <property type="entry name" value="YraL-like"/>
</dbReference>
<reference evidence="1 2" key="1">
    <citation type="submission" date="2020-08" db="EMBL/GenBank/DDBJ databases">
        <title>Genomic Encyclopedia of Type Strains, Phase IV (KMG-IV): sequencing the most valuable type-strain genomes for metagenomic binning, comparative biology and taxonomic classification.</title>
        <authorList>
            <person name="Goeker M."/>
        </authorList>
    </citation>
    <scope>NUCLEOTIDE SEQUENCE [LARGE SCALE GENOMIC DNA]</scope>
    <source>
        <strain evidence="1 2">DSM 2461</strain>
    </source>
</reference>
<name>A0A841RFV4_9SPIO</name>
<comment type="caution">
    <text evidence="1">The sequence shown here is derived from an EMBL/GenBank/DDBJ whole genome shotgun (WGS) entry which is preliminary data.</text>
</comment>
<dbReference type="InterPro" id="IPR052411">
    <property type="entry name" value="c-mor_Regulatory_Protein"/>
</dbReference>
<dbReference type="NCBIfam" id="NF040785">
    <property type="entry name" value="CD3324_fam"/>
    <property type="match status" value="1"/>
</dbReference>
<protein>
    <submittedName>
        <fullName evidence="1">Mor family transcriptional regulator</fullName>
    </submittedName>
</protein>
<evidence type="ECO:0000313" key="1">
    <source>
        <dbReference type="EMBL" id="MBB6481669.1"/>
    </source>
</evidence>
<dbReference type="SUPFAM" id="SSF46689">
    <property type="entry name" value="Homeodomain-like"/>
    <property type="match status" value="1"/>
</dbReference>
<organism evidence="1 2">
    <name type="scientific">Spirochaeta isovalerica</name>
    <dbReference type="NCBI Taxonomy" id="150"/>
    <lineage>
        <taxon>Bacteria</taxon>
        <taxon>Pseudomonadati</taxon>
        <taxon>Spirochaetota</taxon>
        <taxon>Spirochaetia</taxon>
        <taxon>Spirochaetales</taxon>
        <taxon>Spirochaetaceae</taxon>
        <taxon>Spirochaeta</taxon>
    </lineage>
</organism>
<dbReference type="AlphaFoldDB" id="A0A841RFV4"/>
<proteinExistence type="predicted"/>
<evidence type="ECO:0000313" key="2">
    <source>
        <dbReference type="Proteomes" id="UP000587760"/>
    </source>
</evidence>
<keyword evidence="2" id="KW-1185">Reference proteome</keyword>
<gene>
    <name evidence="1" type="ORF">HNR50_003349</name>
</gene>
<dbReference type="RefSeq" id="WP_184747906.1">
    <property type="nucleotide sequence ID" value="NZ_JACHGJ010000007.1"/>
</dbReference>
<dbReference type="Gene3D" id="1.10.10.60">
    <property type="entry name" value="Homeodomain-like"/>
    <property type="match status" value="1"/>
</dbReference>
<dbReference type="InterPro" id="IPR009057">
    <property type="entry name" value="Homeodomain-like_sf"/>
</dbReference>
<dbReference type="EMBL" id="JACHGJ010000007">
    <property type="protein sequence ID" value="MBB6481669.1"/>
    <property type="molecule type" value="Genomic_DNA"/>
</dbReference>